<sequence>TFALGDDDRIRVLEQELYSLRKTKQVFDGVYMPPRKSNTNTRQSPPTSGSGVEKALPWADVSLGKNARLPVTVPTAASSTTPSTSQPIVTMPEADKEPEHPYRVARDATYMPPSTRNFASNAPRPQNRDPAYHTTTPVYQPRLSDDVFK</sequence>
<evidence type="ECO:0000313" key="3">
    <source>
        <dbReference type="Proteomes" id="UP000076871"/>
    </source>
</evidence>
<feature type="compositionally biased region" description="Low complexity" evidence="1">
    <location>
        <begin position="73"/>
        <end position="85"/>
    </location>
</feature>
<dbReference type="GeneID" id="63820138"/>
<dbReference type="RefSeq" id="XP_040769020.1">
    <property type="nucleotide sequence ID" value="XM_040903107.1"/>
</dbReference>
<feature type="non-terminal residue" evidence="2">
    <location>
        <position position="1"/>
    </location>
</feature>
<evidence type="ECO:0000313" key="2">
    <source>
        <dbReference type="EMBL" id="KZT11280.1"/>
    </source>
</evidence>
<gene>
    <name evidence="2" type="ORF">LAESUDRAFT_604770</name>
</gene>
<dbReference type="Proteomes" id="UP000076871">
    <property type="component" value="Unassembled WGS sequence"/>
</dbReference>
<proteinExistence type="predicted"/>
<keyword evidence="3" id="KW-1185">Reference proteome</keyword>
<organism evidence="2 3">
    <name type="scientific">Laetiporus sulphureus 93-53</name>
    <dbReference type="NCBI Taxonomy" id="1314785"/>
    <lineage>
        <taxon>Eukaryota</taxon>
        <taxon>Fungi</taxon>
        <taxon>Dikarya</taxon>
        <taxon>Basidiomycota</taxon>
        <taxon>Agaricomycotina</taxon>
        <taxon>Agaricomycetes</taxon>
        <taxon>Polyporales</taxon>
        <taxon>Laetiporus</taxon>
    </lineage>
</organism>
<feature type="compositionally biased region" description="Polar residues" evidence="1">
    <location>
        <begin position="112"/>
        <end position="124"/>
    </location>
</feature>
<feature type="compositionally biased region" description="Polar residues" evidence="1">
    <location>
        <begin position="36"/>
        <end position="50"/>
    </location>
</feature>
<reference evidence="2 3" key="1">
    <citation type="journal article" date="2016" name="Mol. Biol. Evol.">
        <title>Comparative Genomics of Early-Diverging Mushroom-Forming Fungi Provides Insights into the Origins of Lignocellulose Decay Capabilities.</title>
        <authorList>
            <person name="Nagy L.G."/>
            <person name="Riley R."/>
            <person name="Tritt A."/>
            <person name="Adam C."/>
            <person name="Daum C."/>
            <person name="Floudas D."/>
            <person name="Sun H."/>
            <person name="Yadav J.S."/>
            <person name="Pangilinan J."/>
            <person name="Larsson K.H."/>
            <person name="Matsuura K."/>
            <person name="Barry K."/>
            <person name="Labutti K."/>
            <person name="Kuo R."/>
            <person name="Ohm R.A."/>
            <person name="Bhattacharya S.S."/>
            <person name="Shirouzu T."/>
            <person name="Yoshinaga Y."/>
            <person name="Martin F.M."/>
            <person name="Grigoriev I.V."/>
            <person name="Hibbett D.S."/>
        </authorList>
    </citation>
    <scope>NUCLEOTIDE SEQUENCE [LARGE SCALE GENOMIC DNA]</scope>
    <source>
        <strain evidence="2 3">93-53</strain>
    </source>
</reference>
<dbReference type="InParanoid" id="A0A165H5R9"/>
<dbReference type="OrthoDB" id="2801388at2759"/>
<protein>
    <submittedName>
        <fullName evidence="2">Uncharacterized protein</fullName>
    </submittedName>
</protein>
<feature type="non-terminal residue" evidence="2">
    <location>
        <position position="149"/>
    </location>
</feature>
<dbReference type="EMBL" id="KV427607">
    <property type="protein sequence ID" value="KZT11280.1"/>
    <property type="molecule type" value="Genomic_DNA"/>
</dbReference>
<dbReference type="AlphaFoldDB" id="A0A165H5R9"/>
<name>A0A165H5R9_9APHY</name>
<feature type="region of interest" description="Disordered" evidence="1">
    <location>
        <begin position="73"/>
        <end position="149"/>
    </location>
</feature>
<accession>A0A165H5R9</accession>
<feature type="region of interest" description="Disordered" evidence="1">
    <location>
        <begin position="29"/>
        <end position="54"/>
    </location>
</feature>
<evidence type="ECO:0000256" key="1">
    <source>
        <dbReference type="SAM" id="MobiDB-lite"/>
    </source>
</evidence>
<feature type="compositionally biased region" description="Basic and acidic residues" evidence="1">
    <location>
        <begin position="93"/>
        <end position="106"/>
    </location>
</feature>